<name>A0A7H0SRQ7_9CORY</name>
<keyword evidence="2" id="KW-0378">Hydrolase</keyword>
<dbReference type="Pfam" id="PF02517">
    <property type="entry name" value="Rce1-like"/>
    <property type="match status" value="1"/>
</dbReference>
<dbReference type="KEGG" id="cpoy:GP475_11755"/>
<feature type="domain" description="CAAX prenyl protease 2/Lysostaphin resistance protein A-like" evidence="1">
    <location>
        <begin position="138"/>
        <end position="224"/>
    </location>
</feature>
<dbReference type="GO" id="GO:0080120">
    <property type="term" value="P:CAAX-box protein maturation"/>
    <property type="evidence" value="ECO:0007669"/>
    <property type="project" value="UniProtKB-ARBA"/>
</dbReference>
<dbReference type="RefSeq" id="WP_187974543.1">
    <property type="nucleotide sequence ID" value="NZ_CP046884.1"/>
</dbReference>
<organism evidence="2 3">
    <name type="scientific">Corynebacterium poyangense</name>
    <dbReference type="NCBI Taxonomy" id="2684405"/>
    <lineage>
        <taxon>Bacteria</taxon>
        <taxon>Bacillati</taxon>
        <taxon>Actinomycetota</taxon>
        <taxon>Actinomycetes</taxon>
        <taxon>Mycobacteriales</taxon>
        <taxon>Corynebacteriaceae</taxon>
        <taxon>Corynebacterium</taxon>
    </lineage>
</organism>
<dbReference type="GO" id="GO:0006508">
    <property type="term" value="P:proteolysis"/>
    <property type="evidence" value="ECO:0007669"/>
    <property type="project" value="UniProtKB-KW"/>
</dbReference>
<accession>A0A7H0SRQ7</accession>
<dbReference type="Proteomes" id="UP000516320">
    <property type="component" value="Chromosome"/>
</dbReference>
<proteinExistence type="predicted"/>
<keyword evidence="2" id="KW-0645">Protease</keyword>
<dbReference type="EMBL" id="CP046884">
    <property type="protein sequence ID" value="QNQ91232.1"/>
    <property type="molecule type" value="Genomic_DNA"/>
</dbReference>
<evidence type="ECO:0000313" key="3">
    <source>
        <dbReference type="Proteomes" id="UP000516320"/>
    </source>
</evidence>
<keyword evidence="2" id="KW-0482">Metalloprotease</keyword>
<gene>
    <name evidence="2" type="ORF">GP475_11755</name>
</gene>
<keyword evidence="3" id="KW-1185">Reference proteome</keyword>
<dbReference type="AlphaFoldDB" id="A0A7H0SRQ7"/>
<protein>
    <submittedName>
        <fullName evidence="2">CPBP family intramembrane metalloprotease</fullName>
    </submittedName>
</protein>
<dbReference type="InterPro" id="IPR003675">
    <property type="entry name" value="Rce1/LyrA-like_dom"/>
</dbReference>
<reference evidence="2 3" key="1">
    <citation type="submission" date="2019-12" db="EMBL/GenBank/DDBJ databases">
        <title>Corynebacterium sp. nov., isolated from feces of the Anser Albifrons in China.</title>
        <authorList>
            <person name="Liu Q."/>
        </authorList>
    </citation>
    <scope>NUCLEOTIDE SEQUENCE [LARGE SCALE GENOMIC DNA]</scope>
    <source>
        <strain evidence="2 3">4H37-19</strain>
    </source>
</reference>
<evidence type="ECO:0000313" key="2">
    <source>
        <dbReference type="EMBL" id="QNQ91232.1"/>
    </source>
</evidence>
<dbReference type="GO" id="GO:0004175">
    <property type="term" value="F:endopeptidase activity"/>
    <property type="evidence" value="ECO:0007669"/>
    <property type="project" value="UniProtKB-ARBA"/>
</dbReference>
<dbReference type="GO" id="GO:0008237">
    <property type="term" value="F:metallopeptidase activity"/>
    <property type="evidence" value="ECO:0007669"/>
    <property type="project" value="UniProtKB-KW"/>
</dbReference>
<sequence>MPSPSSPLPGLALRNAVLAALAIILLTAVVFAAAIPLGLLLPSRHSALIAVVLALTCHGFAAVLTLWFLCRHWKIPPAALRIVPPTPRLWHLCWQIPVALLGLILVQAIVFGVLGAGGGEIPSQFLNDPGIFTSPTIIALVFIGAGIAAPLWEEFFFRGLLYSIFDQKWGQWAAVLLSAVCFSLAHLMYLLFPYLLTFGLVAAFLRIFHGNIWGGLIFHIVINCSVIAMTLGTT</sequence>
<evidence type="ECO:0000259" key="1">
    <source>
        <dbReference type="Pfam" id="PF02517"/>
    </source>
</evidence>